<evidence type="ECO:0000256" key="2">
    <source>
        <dbReference type="SAM" id="SignalP"/>
    </source>
</evidence>
<dbReference type="RefSeq" id="WP_142259811.1">
    <property type="nucleotide sequence ID" value="NZ_BMPV01000001.1"/>
</dbReference>
<name>A0A543IZ54_9ACTN</name>
<evidence type="ECO:0000256" key="1">
    <source>
        <dbReference type="SAM" id="MobiDB-lite"/>
    </source>
</evidence>
<dbReference type="NCBIfam" id="TIGR03118">
    <property type="entry name" value="PEPCTERM_chp_1"/>
    <property type="match status" value="1"/>
</dbReference>
<comment type="caution">
    <text evidence="3">The sequence shown here is derived from an EMBL/GenBank/DDBJ whole genome shotgun (WGS) entry which is preliminary data.</text>
</comment>
<dbReference type="EMBL" id="VFPQ01000001">
    <property type="protein sequence ID" value="TQM75860.1"/>
    <property type="molecule type" value="Genomic_DNA"/>
</dbReference>
<dbReference type="InterPro" id="IPR017549">
    <property type="entry name" value="APMV_L690"/>
</dbReference>
<dbReference type="OrthoDB" id="581621at2"/>
<dbReference type="Proteomes" id="UP000319213">
    <property type="component" value="Unassembled WGS sequence"/>
</dbReference>
<reference evidence="3 4" key="1">
    <citation type="submission" date="2019-06" db="EMBL/GenBank/DDBJ databases">
        <title>Sequencing the genomes of 1000 actinobacteria strains.</title>
        <authorList>
            <person name="Klenk H.-P."/>
        </authorList>
    </citation>
    <scope>NUCLEOTIDE SEQUENCE [LARGE SCALE GENOMIC DNA]</scope>
    <source>
        <strain evidence="3 4">DSM 43186</strain>
    </source>
</reference>
<dbReference type="SUPFAM" id="SSF63829">
    <property type="entry name" value="Calcium-dependent phosphotriesterase"/>
    <property type="match status" value="1"/>
</dbReference>
<feature type="region of interest" description="Disordered" evidence="1">
    <location>
        <begin position="361"/>
        <end position="389"/>
    </location>
</feature>
<keyword evidence="2" id="KW-0732">Signal</keyword>
<protein>
    <submittedName>
        <fullName evidence="3">Uncharacterized protein (TIGR03118 family)</fullName>
    </submittedName>
</protein>
<organism evidence="3 4">
    <name type="scientific">Thermopolyspora flexuosa</name>
    <dbReference type="NCBI Taxonomy" id="103836"/>
    <lineage>
        <taxon>Bacteria</taxon>
        <taxon>Bacillati</taxon>
        <taxon>Actinomycetota</taxon>
        <taxon>Actinomycetes</taxon>
        <taxon>Streptosporangiales</taxon>
        <taxon>Streptosporangiaceae</taxon>
        <taxon>Thermopolyspora</taxon>
    </lineage>
</organism>
<evidence type="ECO:0000313" key="3">
    <source>
        <dbReference type="EMBL" id="TQM75860.1"/>
    </source>
</evidence>
<keyword evidence="4" id="KW-1185">Reference proteome</keyword>
<feature type="signal peptide" evidence="2">
    <location>
        <begin position="1"/>
        <end position="25"/>
    </location>
</feature>
<proteinExistence type="predicted"/>
<sequence>MRPRIVTLCAAALVLGITGTVPAHATTGGTSGGSATSTTPVTRYAEIPLVSDISGKTKLTDPKLVNPWGISLGKSLSVTNAGSGTVTLYTGGVGTIKKEQVEVAVPGGRPTGQVINPTDDFVVQGPAGKGPATHIFASAAGVISAFTPEADPKNAIIAAFTRHADYKGLALMETNRGNFLLAADFANNRIDVFDADFQKLKLGRRAFRDPLLPKNYHAYNVEVVGDVVMVAYALRDPRTGKSVAGRGKGFVSAFSASGRFLRRMVSRGHLNAPWAMILAPKRFGSFSNALLIGNFGDGRINAFHPRTGRHLGTLRLPNGRPVAIEGLWDLERGSARLGGEDAVWYSAGIQKAQHGLLGIIRPARKGDPAGGSGTTSTSGSGSGSSGGGY</sequence>
<feature type="compositionally biased region" description="Gly residues" evidence="1">
    <location>
        <begin position="380"/>
        <end position="389"/>
    </location>
</feature>
<feature type="chain" id="PRO_5021872920" evidence="2">
    <location>
        <begin position="26"/>
        <end position="389"/>
    </location>
</feature>
<gene>
    <name evidence="3" type="ORF">FHX40_2582</name>
</gene>
<accession>A0A543IZ54</accession>
<dbReference type="AlphaFoldDB" id="A0A543IZ54"/>
<evidence type="ECO:0000313" key="4">
    <source>
        <dbReference type="Proteomes" id="UP000319213"/>
    </source>
</evidence>